<dbReference type="AlphaFoldDB" id="A0A9D1J1U6"/>
<keyword evidence="3 8" id="KW-0547">Nucleotide-binding</keyword>
<proteinExistence type="inferred from homology"/>
<reference evidence="10" key="1">
    <citation type="submission" date="2020-10" db="EMBL/GenBank/DDBJ databases">
        <authorList>
            <person name="Gilroy R."/>
        </authorList>
    </citation>
    <scope>NUCLEOTIDE SEQUENCE</scope>
    <source>
        <strain evidence="10">ChiSjej1B19-7085</strain>
    </source>
</reference>
<dbReference type="SUPFAM" id="SSF75304">
    <property type="entry name" value="Amidase signature (AS) enzymes"/>
    <property type="match status" value="1"/>
</dbReference>
<dbReference type="Gene3D" id="3.90.1300.10">
    <property type="entry name" value="Amidase signature (AS) domain"/>
    <property type="match status" value="1"/>
</dbReference>
<protein>
    <recommendedName>
        <fullName evidence="8">Glutamyl-tRNA(Gln) amidotransferase subunit A</fullName>
        <shortName evidence="8">Glu-ADT subunit A</shortName>
        <ecNumber evidence="8">6.3.5.7</ecNumber>
    </recommendedName>
</protein>
<dbReference type="HAMAP" id="MF_00120">
    <property type="entry name" value="GatA"/>
    <property type="match status" value="1"/>
</dbReference>
<dbReference type="EC" id="6.3.5.7" evidence="8"/>
<dbReference type="NCBIfam" id="TIGR00132">
    <property type="entry name" value="gatA"/>
    <property type="match status" value="1"/>
</dbReference>
<dbReference type="InterPro" id="IPR036928">
    <property type="entry name" value="AS_sf"/>
</dbReference>
<evidence type="ECO:0000259" key="9">
    <source>
        <dbReference type="Pfam" id="PF01425"/>
    </source>
</evidence>
<evidence type="ECO:0000256" key="1">
    <source>
        <dbReference type="ARBA" id="ARBA00008069"/>
    </source>
</evidence>
<keyword evidence="4 8" id="KW-0067">ATP-binding</keyword>
<comment type="subunit">
    <text evidence="8">Heterotrimer of A, B and C subunits.</text>
</comment>
<feature type="active site" description="Charge relay system" evidence="8">
    <location>
        <position position="154"/>
    </location>
</feature>
<dbReference type="GO" id="GO:0006412">
    <property type="term" value="P:translation"/>
    <property type="evidence" value="ECO:0007669"/>
    <property type="project" value="UniProtKB-UniRule"/>
</dbReference>
<comment type="caution">
    <text evidence="10">The sequence shown here is derived from an EMBL/GenBank/DDBJ whole genome shotgun (WGS) entry which is preliminary data.</text>
</comment>
<dbReference type="Pfam" id="PF01425">
    <property type="entry name" value="Amidase"/>
    <property type="match status" value="1"/>
</dbReference>
<evidence type="ECO:0000256" key="2">
    <source>
        <dbReference type="ARBA" id="ARBA00022598"/>
    </source>
</evidence>
<organism evidence="10 11">
    <name type="scientific">Candidatus Gallacutalibacter pullicola</name>
    <dbReference type="NCBI Taxonomy" id="2840830"/>
    <lineage>
        <taxon>Bacteria</taxon>
        <taxon>Bacillati</taxon>
        <taxon>Bacillota</taxon>
        <taxon>Clostridia</taxon>
        <taxon>Eubacteriales</taxon>
        <taxon>Candidatus Gallacutalibacter</taxon>
    </lineage>
</organism>
<comment type="catalytic activity">
    <reaction evidence="7 8">
        <text>L-glutamyl-tRNA(Gln) + L-glutamine + ATP + H2O = L-glutaminyl-tRNA(Gln) + L-glutamate + ADP + phosphate + H(+)</text>
        <dbReference type="Rhea" id="RHEA:17521"/>
        <dbReference type="Rhea" id="RHEA-COMP:9681"/>
        <dbReference type="Rhea" id="RHEA-COMP:9684"/>
        <dbReference type="ChEBI" id="CHEBI:15377"/>
        <dbReference type="ChEBI" id="CHEBI:15378"/>
        <dbReference type="ChEBI" id="CHEBI:29985"/>
        <dbReference type="ChEBI" id="CHEBI:30616"/>
        <dbReference type="ChEBI" id="CHEBI:43474"/>
        <dbReference type="ChEBI" id="CHEBI:58359"/>
        <dbReference type="ChEBI" id="CHEBI:78520"/>
        <dbReference type="ChEBI" id="CHEBI:78521"/>
        <dbReference type="ChEBI" id="CHEBI:456216"/>
        <dbReference type="EC" id="6.3.5.7"/>
    </reaction>
</comment>
<dbReference type="PANTHER" id="PTHR11895:SF151">
    <property type="entry name" value="GLUTAMYL-TRNA(GLN) AMIDOTRANSFERASE SUBUNIT A"/>
    <property type="match status" value="1"/>
</dbReference>
<evidence type="ECO:0000256" key="8">
    <source>
        <dbReference type="HAMAP-Rule" id="MF_00120"/>
    </source>
</evidence>
<dbReference type="GO" id="GO:0005524">
    <property type="term" value="F:ATP binding"/>
    <property type="evidence" value="ECO:0007669"/>
    <property type="project" value="UniProtKB-KW"/>
</dbReference>
<comment type="function">
    <text evidence="6 8">Allows the formation of correctly charged Gln-tRNA(Gln) through the transamidation of misacylated Glu-tRNA(Gln) in organisms which lack glutaminyl-tRNA synthetase. The reaction takes place in the presence of glutamine and ATP through an activated gamma-phospho-Glu-tRNA(Gln).</text>
</comment>
<dbReference type="InterPro" id="IPR004412">
    <property type="entry name" value="GatA"/>
</dbReference>
<name>A0A9D1J1U6_9FIRM</name>
<evidence type="ECO:0000256" key="4">
    <source>
        <dbReference type="ARBA" id="ARBA00022840"/>
    </source>
</evidence>
<feature type="domain" description="Amidase" evidence="9">
    <location>
        <begin position="24"/>
        <end position="466"/>
    </location>
</feature>
<evidence type="ECO:0000256" key="3">
    <source>
        <dbReference type="ARBA" id="ARBA00022741"/>
    </source>
</evidence>
<reference evidence="10" key="2">
    <citation type="journal article" date="2021" name="PeerJ">
        <title>Extensive microbial diversity within the chicken gut microbiome revealed by metagenomics and culture.</title>
        <authorList>
            <person name="Gilroy R."/>
            <person name="Ravi A."/>
            <person name="Getino M."/>
            <person name="Pursley I."/>
            <person name="Horton D.L."/>
            <person name="Alikhan N.F."/>
            <person name="Baker D."/>
            <person name="Gharbi K."/>
            <person name="Hall N."/>
            <person name="Watson M."/>
            <person name="Adriaenssens E.M."/>
            <person name="Foster-Nyarko E."/>
            <person name="Jarju S."/>
            <person name="Secka A."/>
            <person name="Antonio M."/>
            <person name="Oren A."/>
            <person name="Chaudhuri R.R."/>
            <person name="La Ragione R."/>
            <person name="Hildebrand F."/>
            <person name="Pallen M.J."/>
        </authorList>
    </citation>
    <scope>NUCLEOTIDE SEQUENCE</scope>
    <source>
        <strain evidence="10">ChiSjej1B19-7085</strain>
    </source>
</reference>
<evidence type="ECO:0000256" key="5">
    <source>
        <dbReference type="ARBA" id="ARBA00022917"/>
    </source>
</evidence>
<evidence type="ECO:0000313" key="11">
    <source>
        <dbReference type="Proteomes" id="UP000886785"/>
    </source>
</evidence>
<keyword evidence="2 8" id="KW-0436">Ligase</keyword>
<dbReference type="PANTHER" id="PTHR11895">
    <property type="entry name" value="TRANSAMIDASE"/>
    <property type="match status" value="1"/>
</dbReference>
<dbReference type="Proteomes" id="UP000886785">
    <property type="component" value="Unassembled WGS sequence"/>
</dbReference>
<dbReference type="EMBL" id="DVHF01000098">
    <property type="protein sequence ID" value="HIR57683.1"/>
    <property type="molecule type" value="Genomic_DNA"/>
</dbReference>
<evidence type="ECO:0000256" key="7">
    <source>
        <dbReference type="ARBA" id="ARBA00047407"/>
    </source>
</evidence>
<dbReference type="InterPro" id="IPR000120">
    <property type="entry name" value="Amidase"/>
</dbReference>
<evidence type="ECO:0000313" key="10">
    <source>
        <dbReference type="EMBL" id="HIR57683.1"/>
    </source>
</evidence>
<dbReference type="InterPro" id="IPR023631">
    <property type="entry name" value="Amidase_dom"/>
</dbReference>
<dbReference type="PROSITE" id="PS00571">
    <property type="entry name" value="AMIDASES"/>
    <property type="match status" value="1"/>
</dbReference>
<keyword evidence="5 8" id="KW-0648">Protein biosynthesis</keyword>
<evidence type="ECO:0000256" key="6">
    <source>
        <dbReference type="ARBA" id="ARBA00025295"/>
    </source>
</evidence>
<dbReference type="GO" id="GO:0050567">
    <property type="term" value="F:glutaminyl-tRNA synthase (glutamine-hydrolyzing) activity"/>
    <property type="evidence" value="ECO:0007669"/>
    <property type="project" value="UniProtKB-UniRule"/>
</dbReference>
<dbReference type="InterPro" id="IPR020556">
    <property type="entry name" value="Amidase_CS"/>
</dbReference>
<dbReference type="GO" id="GO:0030956">
    <property type="term" value="C:glutamyl-tRNA(Gln) amidotransferase complex"/>
    <property type="evidence" value="ECO:0007669"/>
    <property type="project" value="InterPro"/>
</dbReference>
<feature type="active site" description="Charge relay system" evidence="8">
    <location>
        <position position="79"/>
    </location>
</feature>
<feature type="active site" description="Acyl-ester intermediate" evidence="8">
    <location>
        <position position="178"/>
    </location>
</feature>
<sequence length="478" mass="51418">MNLTQLSMTELASLLQTRKISAMEAAEAYLAQIREKDGEIGAYLTVTEKIALQQAQKTDRQRAAGEELPRFVGIPAAVKDNICTKGIRTTCASRILENFVPPYDAAVVERLLENGIAILGKTNLDEFGMGSTTENSAFRITHNPCALDRVPGGSSGGSAAAVAAGMAPFALGSDTGGSVRLPASHCGVVGVKPTYGAVSRWGLVAFASSLEQVGVLARTVPDAAAVLDMIVGYDRRDATSRRSPGMDFSQIGQDVKALRIAMPRELFGVEITRPVREAVERAASVLERCGAAAEFVDMPSLRYALPAYYMISSAESSSNLARFDGVRYGRRAAGYTDMDSLYERSRGEGFGREVKRRLLLGSFVLSAGYYDGYYRNALRAREKIRREFAAVLEQYDVILSPVSPDTAPRIGKRDPDPVRQYQEDLCTVPANLAGLPAVSVPCGRGPDGLPIGAQLVGKPFSEPLLLRAAAVLEREVRG</sequence>
<comment type="similarity">
    <text evidence="1 8">Belongs to the amidase family. GatA subfamily.</text>
</comment>
<gene>
    <name evidence="8 10" type="primary">gatA</name>
    <name evidence="10" type="ORF">IAA54_08435</name>
</gene>
<accession>A0A9D1J1U6</accession>